<keyword evidence="14" id="KW-1185">Reference proteome</keyword>
<evidence type="ECO:0000256" key="2">
    <source>
        <dbReference type="ARBA" id="ARBA00005928"/>
    </source>
</evidence>
<dbReference type="InterPro" id="IPR033640">
    <property type="entry name" value="FAR_C"/>
</dbReference>
<keyword evidence="3 10" id="KW-0444">Lipid biosynthesis</keyword>
<evidence type="ECO:0000256" key="1">
    <source>
        <dbReference type="ARBA" id="ARBA00004141"/>
    </source>
</evidence>
<comment type="function">
    <text evidence="10">Catalyzes the reduction of fatty acyl-CoA to fatty alcohols.</text>
</comment>
<dbReference type="FunFam" id="3.40.50.720:FF:000143">
    <property type="entry name" value="Fatty acyl-CoA reductase"/>
    <property type="match status" value="1"/>
</dbReference>
<dbReference type="GO" id="GO:0005777">
    <property type="term" value="C:peroxisome"/>
    <property type="evidence" value="ECO:0007669"/>
    <property type="project" value="TreeGrafter"/>
</dbReference>
<feature type="domain" description="Fatty acyl-CoA reductase C-terminal" evidence="11">
    <location>
        <begin position="364"/>
        <end position="450"/>
    </location>
</feature>
<evidence type="ECO:0000256" key="7">
    <source>
        <dbReference type="ARBA" id="ARBA00023098"/>
    </source>
</evidence>
<gene>
    <name evidence="13" type="ORF">RI129_012226</name>
</gene>
<organism evidence="13 14">
    <name type="scientific">Pyrocoelia pectoralis</name>
    <dbReference type="NCBI Taxonomy" id="417401"/>
    <lineage>
        <taxon>Eukaryota</taxon>
        <taxon>Metazoa</taxon>
        <taxon>Ecdysozoa</taxon>
        <taxon>Arthropoda</taxon>
        <taxon>Hexapoda</taxon>
        <taxon>Insecta</taxon>
        <taxon>Pterygota</taxon>
        <taxon>Neoptera</taxon>
        <taxon>Endopterygota</taxon>
        <taxon>Coleoptera</taxon>
        <taxon>Polyphaga</taxon>
        <taxon>Elateriformia</taxon>
        <taxon>Elateroidea</taxon>
        <taxon>Lampyridae</taxon>
        <taxon>Lampyrinae</taxon>
        <taxon>Pyrocoelia</taxon>
    </lineage>
</organism>
<dbReference type="Proteomes" id="UP001329430">
    <property type="component" value="Chromosome 10"/>
</dbReference>
<dbReference type="CDD" id="cd09071">
    <property type="entry name" value="FAR_C"/>
    <property type="match status" value="1"/>
</dbReference>
<dbReference type="InterPro" id="IPR036291">
    <property type="entry name" value="NAD(P)-bd_dom_sf"/>
</dbReference>
<dbReference type="PANTHER" id="PTHR11011">
    <property type="entry name" value="MALE STERILITY PROTEIN 2-RELATED"/>
    <property type="match status" value="1"/>
</dbReference>
<evidence type="ECO:0000256" key="8">
    <source>
        <dbReference type="ARBA" id="ARBA00023136"/>
    </source>
</evidence>
<feature type="domain" description="Thioester reductase (TE)" evidence="12">
    <location>
        <begin position="17"/>
        <end position="286"/>
    </location>
</feature>
<dbReference type="GO" id="GO:0016020">
    <property type="term" value="C:membrane"/>
    <property type="evidence" value="ECO:0007669"/>
    <property type="project" value="UniProtKB-SubCell"/>
</dbReference>
<protein>
    <recommendedName>
        <fullName evidence="10">Fatty acyl-CoA reductase</fullName>
        <ecNumber evidence="10">1.2.1.84</ecNumber>
    </recommendedName>
</protein>
<dbReference type="GO" id="GO:0080019">
    <property type="term" value="F:alcohol-forming very long-chain fatty acyl-CoA reductase activity"/>
    <property type="evidence" value="ECO:0007669"/>
    <property type="project" value="InterPro"/>
</dbReference>
<evidence type="ECO:0000259" key="11">
    <source>
        <dbReference type="Pfam" id="PF03015"/>
    </source>
</evidence>
<evidence type="ECO:0000259" key="12">
    <source>
        <dbReference type="Pfam" id="PF07993"/>
    </source>
</evidence>
<comment type="subcellular location">
    <subcellularLocation>
        <location evidence="1">Membrane</location>
        <topology evidence="1">Multi-pass membrane protein</topology>
    </subcellularLocation>
</comment>
<dbReference type="EC" id="1.2.1.84" evidence="10"/>
<keyword evidence="6 10" id="KW-1133">Transmembrane helix</keyword>
<dbReference type="InterPro" id="IPR026055">
    <property type="entry name" value="FAR"/>
</dbReference>
<dbReference type="AlphaFoldDB" id="A0AAN7V279"/>
<reference evidence="13 14" key="1">
    <citation type="journal article" date="2024" name="Insects">
        <title>An Improved Chromosome-Level Genome Assembly of the Firefly Pyrocoelia pectoralis.</title>
        <authorList>
            <person name="Fu X."/>
            <person name="Meyer-Rochow V.B."/>
            <person name="Ballantyne L."/>
            <person name="Zhu X."/>
        </authorList>
    </citation>
    <scope>NUCLEOTIDE SEQUENCE [LARGE SCALE GENOMIC DNA]</scope>
    <source>
        <strain evidence="13">XCY_ONT2</strain>
    </source>
</reference>
<dbReference type="EMBL" id="JAVRBK010000010">
    <property type="protein sequence ID" value="KAK5637931.1"/>
    <property type="molecule type" value="Genomic_DNA"/>
</dbReference>
<dbReference type="Pfam" id="PF03015">
    <property type="entry name" value="Sterile"/>
    <property type="match status" value="1"/>
</dbReference>
<keyword evidence="8 10" id="KW-0472">Membrane</keyword>
<dbReference type="GO" id="GO:0035336">
    <property type="term" value="P:long-chain fatty-acyl-CoA metabolic process"/>
    <property type="evidence" value="ECO:0007669"/>
    <property type="project" value="TreeGrafter"/>
</dbReference>
<evidence type="ECO:0000256" key="5">
    <source>
        <dbReference type="ARBA" id="ARBA00022857"/>
    </source>
</evidence>
<comment type="caution">
    <text evidence="13">The sequence shown here is derived from an EMBL/GenBank/DDBJ whole genome shotgun (WGS) entry which is preliminary data.</text>
</comment>
<accession>A0AAN7V279</accession>
<dbReference type="PANTHER" id="PTHR11011:SF60">
    <property type="entry name" value="FATTY ACYL-COA REDUCTASE-RELATED"/>
    <property type="match status" value="1"/>
</dbReference>
<evidence type="ECO:0000256" key="3">
    <source>
        <dbReference type="ARBA" id="ARBA00022516"/>
    </source>
</evidence>
<proteinExistence type="inferred from homology"/>
<evidence type="ECO:0000313" key="13">
    <source>
        <dbReference type="EMBL" id="KAK5637931.1"/>
    </source>
</evidence>
<dbReference type="CDD" id="cd05236">
    <property type="entry name" value="FAR-N_SDR_e"/>
    <property type="match status" value="1"/>
</dbReference>
<evidence type="ECO:0000256" key="10">
    <source>
        <dbReference type="RuleBase" id="RU363097"/>
    </source>
</evidence>
<dbReference type="Pfam" id="PF07993">
    <property type="entry name" value="NAD_binding_4"/>
    <property type="match status" value="1"/>
</dbReference>
<keyword evidence="10" id="KW-0560">Oxidoreductase</keyword>
<dbReference type="GO" id="GO:0102965">
    <property type="term" value="F:alcohol-forming long-chain fatty acyl-CoA reductase activity"/>
    <property type="evidence" value="ECO:0007669"/>
    <property type="project" value="UniProtKB-EC"/>
</dbReference>
<comment type="catalytic activity">
    <reaction evidence="9 10">
        <text>a long-chain fatty acyl-CoA + 2 NADPH + 2 H(+) = a long-chain primary fatty alcohol + 2 NADP(+) + CoA</text>
        <dbReference type="Rhea" id="RHEA:52716"/>
        <dbReference type="ChEBI" id="CHEBI:15378"/>
        <dbReference type="ChEBI" id="CHEBI:57287"/>
        <dbReference type="ChEBI" id="CHEBI:57783"/>
        <dbReference type="ChEBI" id="CHEBI:58349"/>
        <dbReference type="ChEBI" id="CHEBI:77396"/>
        <dbReference type="ChEBI" id="CHEBI:83139"/>
        <dbReference type="EC" id="1.2.1.84"/>
    </reaction>
</comment>
<feature type="transmembrane region" description="Helical" evidence="10">
    <location>
        <begin position="468"/>
        <end position="486"/>
    </location>
</feature>
<evidence type="ECO:0000256" key="9">
    <source>
        <dbReference type="ARBA" id="ARBA00052530"/>
    </source>
</evidence>
<name>A0AAN7V279_9COLE</name>
<comment type="similarity">
    <text evidence="2 10">Belongs to the fatty acyl-CoA reductase family.</text>
</comment>
<feature type="transmembrane region" description="Helical" evidence="10">
    <location>
        <begin position="351"/>
        <end position="373"/>
    </location>
</feature>
<dbReference type="Gene3D" id="3.40.50.720">
    <property type="entry name" value="NAD(P)-binding Rossmann-like Domain"/>
    <property type="match status" value="1"/>
</dbReference>
<keyword evidence="5 10" id="KW-0521">NADP</keyword>
<sequence length="498" mass="57279">MQETSVQQFYEEKTILITGATGFLGSYLVEKLLRSCTSVKKIYLLIRPKRNKNGEERLCEFLNNSVHRRLKQENPSLLKKLDVLTGDLELPKLGLGEQDLTTVIDEVNCIFHVGATVKFTEELKRAILINIGATDNLINLSKKIKHLESLVHVSTAFSQCLHETSEEVFYPSSEDGDKLIEMAHMQDTESLNGSTANILGKWPNTYVFTKHVAEDLIRRKGDELPIAIVRPSIVVAPYDFPITSWASYFDPNCLMMAAIGLGILHSMHCNPRCNAEFIPVNFVVNHAIVAGWMIGTRKDEKDAIPIFNCVSGQENPISWGGQNKLLQKSDAIFPTSKKIFYRFMVYSTNSFILQLIELVYLPIIYLINLTNLFHGKTHTILKIHRKMKKFCKVVEFATTTQWDFKDRNTQSLWKSLSKEDQAIFNFDVNSIDWEKYSRQVISGVRVNVLQDDFSTLEEARRKNRLLQIFHYLLIFGYFTLFLFVLYKSLRIFNSFLME</sequence>
<keyword evidence="4 10" id="KW-0812">Transmembrane</keyword>
<evidence type="ECO:0000256" key="4">
    <source>
        <dbReference type="ARBA" id="ARBA00022692"/>
    </source>
</evidence>
<evidence type="ECO:0000256" key="6">
    <source>
        <dbReference type="ARBA" id="ARBA00022989"/>
    </source>
</evidence>
<dbReference type="SUPFAM" id="SSF51735">
    <property type="entry name" value="NAD(P)-binding Rossmann-fold domains"/>
    <property type="match status" value="1"/>
</dbReference>
<dbReference type="InterPro" id="IPR013120">
    <property type="entry name" value="FAR_NAD-bd"/>
</dbReference>
<evidence type="ECO:0000313" key="14">
    <source>
        <dbReference type="Proteomes" id="UP001329430"/>
    </source>
</evidence>
<keyword evidence="7 10" id="KW-0443">Lipid metabolism</keyword>